<proteinExistence type="predicted"/>
<protein>
    <submittedName>
        <fullName evidence="1">Uncharacterized protein</fullName>
    </submittedName>
</protein>
<evidence type="ECO:0000313" key="1">
    <source>
        <dbReference type="EMBL" id="GAH98668.1"/>
    </source>
</evidence>
<dbReference type="AlphaFoldDB" id="X1LX08"/>
<dbReference type="EMBL" id="BARV01000458">
    <property type="protein sequence ID" value="GAH98668.1"/>
    <property type="molecule type" value="Genomic_DNA"/>
</dbReference>
<organism evidence="1">
    <name type="scientific">marine sediment metagenome</name>
    <dbReference type="NCBI Taxonomy" id="412755"/>
    <lineage>
        <taxon>unclassified sequences</taxon>
        <taxon>metagenomes</taxon>
        <taxon>ecological metagenomes</taxon>
    </lineage>
</organism>
<reference evidence="1" key="1">
    <citation type="journal article" date="2014" name="Front. Microbiol.">
        <title>High frequency of phylogenetically diverse reductive dehalogenase-homologous genes in deep subseafloor sedimentary metagenomes.</title>
        <authorList>
            <person name="Kawai M."/>
            <person name="Futagami T."/>
            <person name="Toyoda A."/>
            <person name="Takaki Y."/>
            <person name="Nishi S."/>
            <person name="Hori S."/>
            <person name="Arai W."/>
            <person name="Tsubouchi T."/>
            <person name="Morono Y."/>
            <person name="Uchiyama I."/>
            <person name="Ito T."/>
            <person name="Fujiyama A."/>
            <person name="Inagaki F."/>
            <person name="Takami H."/>
        </authorList>
    </citation>
    <scope>NUCLEOTIDE SEQUENCE</scope>
    <source>
        <strain evidence="1">Expedition CK06-06</strain>
    </source>
</reference>
<comment type="caution">
    <text evidence="1">The sequence shown here is derived from an EMBL/GenBank/DDBJ whole genome shotgun (WGS) entry which is preliminary data.</text>
</comment>
<sequence length="56" mass="6017">MPVILSSSLLVILSEAKNLSAQDKLREEPFVMLRAASGGPSLALRVPVKRAKSVEL</sequence>
<gene>
    <name evidence="1" type="ORF">S06H3_01746</name>
</gene>
<name>X1LX08_9ZZZZ</name>
<accession>X1LX08</accession>